<comment type="caution">
    <text evidence="12">The sequence shown here is derived from an EMBL/GenBank/DDBJ whole genome shotgun (WGS) entry which is preliminary data.</text>
</comment>
<dbReference type="Gene3D" id="2.102.10.10">
    <property type="entry name" value="Rieske [2Fe-2S] iron-sulphur domain"/>
    <property type="match status" value="1"/>
</dbReference>
<evidence type="ECO:0000313" key="13">
    <source>
        <dbReference type="Proteomes" id="UP001500635"/>
    </source>
</evidence>
<protein>
    <recommendedName>
        <fullName evidence="2">Cytochrome bc1 complex Rieske iron-sulfur subunit</fullName>
    </recommendedName>
    <alternativeName>
        <fullName evidence="8">Cytochrome bc1 reductase complex subunit QcrA</fullName>
    </alternativeName>
</protein>
<proteinExistence type="predicted"/>
<evidence type="ECO:0000256" key="4">
    <source>
        <dbReference type="ARBA" id="ARBA00022723"/>
    </source>
</evidence>
<dbReference type="CDD" id="cd03467">
    <property type="entry name" value="Rieske"/>
    <property type="match status" value="1"/>
</dbReference>
<dbReference type="InterPro" id="IPR017941">
    <property type="entry name" value="Rieske_2Fe-2S"/>
</dbReference>
<evidence type="ECO:0000256" key="9">
    <source>
        <dbReference type="ARBA" id="ARBA00034078"/>
    </source>
</evidence>
<evidence type="ECO:0000259" key="11">
    <source>
        <dbReference type="PROSITE" id="PS51296"/>
    </source>
</evidence>
<keyword evidence="4" id="KW-0479">Metal-binding</keyword>
<reference evidence="13" key="1">
    <citation type="journal article" date="2019" name="Int. J. Syst. Evol. Microbiol.">
        <title>The Global Catalogue of Microorganisms (GCM) 10K type strain sequencing project: providing services to taxonomists for standard genome sequencing and annotation.</title>
        <authorList>
            <consortium name="The Broad Institute Genomics Platform"/>
            <consortium name="The Broad Institute Genome Sequencing Center for Infectious Disease"/>
            <person name="Wu L."/>
            <person name="Ma J."/>
        </authorList>
    </citation>
    <scope>NUCLEOTIDE SEQUENCE [LARGE SCALE GENOMIC DNA]</scope>
    <source>
        <strain evidence="13">JCM 17688</strain>
    </source>
</reference>
<accession>A0ABP8J4C0</accession>
<dbReference type="PROSITE" id="PS51296">
    <property type="entry name" value="RIESKE"/>
    <property type="match status" value="1"/>
</dbReference>
<keyword evidence="6" id="KW-0411">Iron-sulfur</keyword>
<feature type="region of interest" description="Disordered" evidence="10">
    <location>
        <begin position="56"/>
        <end position="75"/>
    </location>
</feature>
<feature type="compositionally biased region" description="Low complexity" evidence="10">
    <location>
        <begin position="56"/>
        <end position="66"/>
    </location>
</feature>
<feature type="domain" description="Rieske" evidence="11">
    <location>
        <begin position="82"/>
        <end position="176"/>
    </location>
</feature>
<gene>
    <name evidence="12" type="ORF">GCM10023147_04880</name>
</gene>
<keyword evidence="13" id="KW-1185">Reference proteome</keyword>
<comment type="cofactor">
    <cofactor evidence="9">
        <name>[2Fe-2S] cluster</name>
        <dbReference type="ChEBI" id="CHEBI:190135"/>
    </cofactor>
</comment>
<dbReference type="InterPro" id="IPR036922">
    <property type="entry name" value="Rieske_2Fe-2S_sf"/>
</dbReference>
<keyword evidence="5" id="KW-0408">Iron</keyword>
<comment type="function">
    <text evidence="1">Iron-sulfur subunit of the cytochrome bc1 complex, an essential component of the respiratory electron transport chain required for ATP synthesis. The bc1 complex catalyzes the oxidation of menaquinol and the reduction of cytochrome c in the respiratory chain. The bc1 complex operates through a Q-cycle mechanism that couples electron transfer to generation of the proton gradient that drives ATP synthesis.</text>
</comment>
<evidence type="ECO:0000313" key="12">
    <source>
        <dbReference type="EMBL" id="GAA4384430.1"/>
    </source>
</evidence>
<evidence type="ECO:0000256" key="5">
    <source>
        <dbReference type="ARBA" id="ARBA00023004"/>
    </source>
</evidence>
<evidence type="ECO:0000256" key="2">
    <source>
        <dbReference type="ARBA" id="ARBA00015816"/>
    </source>
</evidence>
<organism evidence="12 13">
    <name type="scientific">Tsukamurella soli</name>
    <dbReference type="NCBI Taxonomy" id="644556"/>
    <lineage>
        <taxon>Bacteria</taxon>
        <taxon>Bacillati</taxon>
        <taxon>Actinomycetota</taxon>
        <taxon>Actinomycetes</taxon>
        <taxon>Mycobacteriales</taxon>
        <taxon>Tsukamurellaceae</taxon>
        <taxon>Tsukamurella</taxon>
    </lineage>
</organism>
<evidence type="ECO:0000256" key="6">
    <source>
        <dbReference type="ARBA" id="ARBA00023014"/>
    </source>
</evidence>
<dbReference type="SUPFAM" id="SSF50022">
    <property type="entry name" value="ISP domain"/>
    <property type="match status" value="1"/>
</dbReference>
<evidence type="ECO:0000256" key="10">
    <source>
        <dbReference type="SAM" id="MobiDB-lite"/>
    </source>
</evidence>
<dbReference type="PANTHER" id="PTHR10134">
    <property type="entry name" value="CYTOCHROME B-C1 COMPLEX SUBUNIT RIESKE, MITOCHONDRIAL"/>
    <property type="match status" value="1"/>
</dbReference>
<dbReference type="Pfam" id="PF00355">
    <property type="entry name" value="Rieske"/>
    <property type="match status" value="1"/>
</dbReference>
<keyword evidence="7" id="KW-1015">Disulfide bond</keyword>
<evidence type="ECO:0000256" key="1">
    <source>
        <dbReference type="ARBA" id="ARBA00002494"/>
    </source>
</evidence>
<sequence length="177" mass="16650">MVDTSACPSEFAGAAPTGDVAAAGLGALCPGRRRILAALPGVALLPVVLAACSSSTESSSPGSTGTSSGGGTAAAGGASGKHVTVAAASVPTGSAVVLADGATPYVVAQPTAGKFVAFSAICTHQGGTVTAGDGLTLVCPLHGSRFDAATGAVERGPATAPLPAVPVRDVNGTLQVG</sequence>
<dbReference type="InterPro" id="IPR014349">
    <property type="entry name" value="Rieske_Fe-S_prot"/>
</dbReference>
<dbReference type="RefSeq" id="WP_344990356.1">
    <property type="nucleotide sequence ID" value="NZ_BAABFR010000004.1"/>
</dbReference>
<keyword evidence="3" id="KW-0001">2Fe-2S</keyword>
<dbReference type="InterPro" id="IPR005805">
    <property type="entry name" value="Rieske_Fe-S_prot_C"/>
</dbReference>
<evidence type="ECO:0000256" key="3">
    <source>
        <dbReference type="ARBA" id="ARBA00022714"/>
    </source>
</evidence>
<dbReference type="PRINTS" id="PR00162">
    <property type="entry name" value="RIESKE"/>
</dbReference>
<evidence type="ECO:0000256" key="7">
    <source>
        <dbReference type="ARBA" id="ARBA00023157"/>
    </source>
</evidence>
<evidence type="ECO:0000256" key="8">
    <source>
        <dbReference type="ARBA" id="ARBA00029586"/>
    </source>
</evidence>
<dbReference type="Proteomes" id="UP001500635">
    <property type="component" value="Unassembled WGS sequence"/>
</dbReference>
<dbReference type="EMBL" id="BAABFR010000004">
    <property type="protein sequence ID" value="GAA4384430.1"/>
    <property type="molecule type" value="Genomic_DNA"/>
</dbReference>
<name>A0ABP8J4C0_9ACTN</name>